<name>A0A6G8S6D7_9GAMM</name>
<dbReference type="RefSeq" id="WP_166326284.1">
    <property type="nucleotide sequence ID" value="NZ_CP049916.1"/>
</dbReference>
<protein>
    <recommendedName>
        <fullName evidence="4">Protein FilF</fullName>
    </recommendedName>
</protein>
<dbReference type="KEGG" id="alj:G8D99_12075"/>
<evidence type="ECO:0000313" key="3">
    <source>
        <dbReference type="Proteomes" id="UP000501939"/>
    </source>
</evidence>
<gene>
    <name evidence="2" type="ORF">G8D99_12075</name>
</gene>
<keyword evidence="1" id="KW-0732">Signal</keyword>
<dbReference type="EMBL" id="CP049916">
    <property type="protein sequence ID" value="QIO09671.1"/>
    <property type="molecule type" value="Genomic_DNA"/>
</dbReference>
<evidence type="ECO:0000313" key="2">
    <source>
        <dbReference type="EMBL" id="QIO09671.1"/>
    </source>
</evidence>
<dbReference type="Proteomes" id="UP000501939">
    <property type="component" value="Chromosome"/>
</dbReference>
<organism evidence="2 3">
    <name type="scientific">Acinetobacter lanii</name>
    <dbReference type="NCBI Taxonomy" id="2715163"/>
    <lineage>
        <taxon>Bacteria</taxon>
        <taxon>Pseudomonadati</taxon>
        <taxon>Pseudomonadota</taxon>
        <taxon>Gammaproteobacteria</taxon>
        <taxon>Moraxellales</taxon>
        <taxon>Moraxellaceae</taxon>
        <taxon>Acinetobacter</taxon>
    </lineage>
</organism>
<dbReference type="AlphaFoldDB" id="A0A6G8S6D7"/>
<accession>A0A6G8S6D7</accession>
<proteinExistence type="predicted"/>
<sequence>MKNKILLPFALSSLVLALSGCGGESTSIKEDPYAGVKTSSNGCEASSEKCHAFVISYPVAGLNFDCSSDIKNHFVTELEGNTVTGGCAVGDKVSFYIQGESTSRKIELGQVDLAKIAPLRVSNQPVQISLLDIAKGMTGKDATEMNLNDATFKTMVALTRVFQAVGLTQDSNTETDLQPVDLYQQLKDKLSILPENVKANDFVDGSYANDMKAWLDVSSVSEQSAETLAKQQLNLKNVNVYSANFLAISALNVDVGGFHGVSQTKKESIANLYAITDRQGYSIGYAVQWRGVPLSVNNPISDIGRINLLTQAVPEKLNTVASGKAETSIQNWINPLTDRIQNPLILKKAIGSADQMNIFQGKLLNQKSIAGTEYMYKNLTGSTTAPSDSTVYGKWNQNIEGENFTGSIDVYKTNPATYLSNEIFRTVNTVKAGQNYIFPLYANLTFKFNDPSIPNQVVGIVIDEQGDIRTNRTNDNLASNQCNSVDANLVDTVTKAQQYRIGTTGAANSSANDKSITIRMILAHPIFGNLDGALIGLNESFMYLPQAPNGEIYASSSGGVRLNLQNLVVNNSTQNGINISSWSGDAANSANWINMHAVAQTIYEAANKDNANVSSSELVKRQGGTIEKIDLLPCYQIKQK</sequence>
<reference evidence="2 3" key="1">
    <citation type="submission" date="2020-03" db="EMBL/GenBank/DDBJ databases">
        <authorList>
            <person name="Zhu W."/>
        </authorList>
    </citation>
    <scope>NUCLEOTIDE SEQUENCE [LARGE SCALE GENOMIC DNA]</scope>
    <source>
        <strain evidence="2 3">185</strain>
    </source>
</reference>
<feature type="signal peptide" evidence="1">
    <location>
        <begin position="1"/>
        <end position="17"/>
    </location>
</feature>
<feature type="chain" id="PRO_5026276683" description="Protein FilF" evidence="1">
    <location>
        <begin position="18"/>
        <end position="640"/>
    </location>
</feature>
<dbReference type="PROSITE" id="PS51257">
    <property type="entry name" value="PROKAR_LIPOPROTEIN"/>
    <property type="match status" value="1"/>
</dbReference>
<evidence type="ECO:0000256" key="1">
    <source>
        <dbReference type="SAM" id="SignalP"/>
    </source>
</evidence>
<keyword evidence="3" id="KW-1185">Reference proteome</keyword>
<evidence type="ECO:0008006" key="4">
    <source>
        <dbReference type="Google" id="ProtNLM"/>
    </source>
</evidence>